<organism evidence="1 2">
    <name type="scientific">Francisella persica ATCC VR-331</name>
    <dbReference type="NCBI Taxonomy" id="1086726"/>
    <lineage>
        <taxon>Bacteria</taxon>
        <taxon>Pseudomonadati</taxon>
        <taxon>Pseudomonadota</taxon>
        <taxon>Gammaproteobacteria</taxon>
        <taxon>Thiotrichales</taxon>
        <taxon>Francisellaceae</taxon>
        <taxon>Francisella</taxon>
    </lineage>
</organism>
<keyword evidence="2" id="KW-1185">Reference proteome</keyword>
<reference evidence="1 2" key="1">
    <citation type="journal article" date="2016" name="Int. J. Syst. Evol. Microbiol.">
        <title>Reclassification of Wolbachia persica as Francisella persica comb. nov. and emended description of the family Francisellaceae.</title>
        <authorList>
            <person name="Larson M.A."/>
            <person name="Nalbantoglu U."/>
            <person name="Sayood K."/>
            <person name="Zentz E.B."/>
            <person name="Cer R.Z."/>
            <person name="Iwen P.C."/>
            <person name="Francesconi S.C."/>
            <person name="Bishop-Lilly K.A."/>
            <person name="Mokashi V.P."/>
            <person name="Sjostedt A."/>
            <person name="Hinrichs S.H."/>
        </authorList>
    </citation>
    <scope>NUCLEOTIDE SEQUENCE [LARGE SCALE GENOMIC DNA]</scope>
    <source>
        <strain evidence="1 2">FSC845</strain>
    </source>
</reference>
<dbReference type="EMBL" id="CP012505">
    <property type="protein sequence ID" value="ALB01926.1"/>
    <property type="molecule type" value="Genomic_DNA"/>
</dbReference>
<accession>A0AAC8VE33</accession>
<sequence length="80" mass="9055">MTANILAEYANVSLDIAKAIKMHSGDTFAFAVVIYTHRDKMNLLQFKKIAKVLTDLKDKSYSSYSWGLIARRLVPANTKF</sequence>
<dbReference type="AlphaFoldDB" id="A0AAC8VE33"/>
<evidence type="ECO:0000313" key="1">
    <source>
        <dbReference type="EMBL" id="ALB01926.1"/>
    </source>
</evidence>
<protein>
    <submittedName>
        <fullName evidence="1">Uncharacterized protein</fullName>
    </submittedName>
</protein>
<evidence type="ECO:0000313" key="2">
    <source>
        <dbReference type="Proteomes" id="UP000242800"/>
    </source>
</evidence>
<gene>
    <name evidence="1" type="ORF">ACH24_04620</name>
</gene>
<dbReference type="Proteomes" id="UP000242800">
    <property type="component" value="Chromosome"/>
</dbReference>
<dbReference type="KEGG" id="fper:ACH24_04620"/>
<proteinExistence type="predicted"/>
<name>A0AAC8VE33_9GAMM</name>